<dbReference type="RefSeq" id="XP_065652996.1">
    <property type="nucleotide sequence ID" value="XM_065796924.1"/>
</dbReference>
<evidence type="ECO:0000313" key="4">
    <source>
        <dbReference type="Proteomes" id="UP001652625"/>
    </source>
</evidence>
<keyword evidence="4" id="KW-1185">Reference proteome</keyword>
<proteinExistence type="predicted"/>
<dbReference type="Pfam" id="PF14931">
    <property type="entry name" value="IFT20"/>
    <property type="match status" value="1"/>
</dbReference>
<dbReference type="PANTHER" id="PTHR31978">
    <property type="entry name" value="INTRAFLAGELLAR TRANSPORT PROTEIN 20 HOMOLOG"/>
    <property type="match status" value="1"/>
</dbReference>
<sequence length="128" mass="15217">MPTYSEIFFDEMCKVRLLEPEVSEQTNELKNECQEFVNKIFKFQTIVNDVIKTVDEIAAEVEKEKVKAIGSRNLLKSMAKQRESQHQQLRALIGEKQVQYEQYSLHYNSLLKLEKEQRDFIDQFLLKK</sequence>
<protein>
    <submittedName>
        <fullName evidence="5">Intraflagellar transport protein 20 homolog</fullName>
    </submittedName>
</protein>
<gene>
    <name evidence="5" type="primary">LOC100215496</name>
</gene>
<evidence type="ECO:0000256" key="2">
    <source>
        <dbReference type="ARBA" id="ARBA00023054"/>
    </source>
</evidence>
<name>A0ABM4BUX7_HYDVU</name>
<reference evidence="5" key="1">
    <citation type="submission" date="2025-08" db="UniProtKB">
        <authorList>
            <consortium name="RefSeq"/>
        </authorList>
    </citation>
    <scope>IDENTIFICATION</scope>
</reference>
<organism evidence="4 5">
    <name type="scientific">Hydra vulgaris</name>
    <name type="common">Hydra</name>
    <name type="synonym">Hydra attenuata</name>
    <dbReference type="NCBI Taxonomy" id="6087"/>
    <lineage>
        <taxon>Eukaryota</taxon>
        <taxon>Metazoa</taxon>
        <taxon>Cnidaria</taxon>
        <taxon>Hydrozoa</taxon>
        <taxon>Hydroidolina</taxon>
        <taxon>Anthoathecata</taxon>
        <taxon>Aplanulata</taxon>
        <taxon>Hydridae</taxon>
        <taxon>Hydra</taxon>
    </lineage>
</organism>
<evidence type="ECO:0000256" key="1">
    <source>
        <dbReference type="ARBA" id="ARBA00004138"/>
    </source>
</evidence>
<dbReference type="GeneID" id="100215496"/>
<keyword evidence="2" id="KW-0175">Coiled coil</keyword>
<dbReference type="InterPro" id="IPR028172">
    <property type="entry name" value="FT20"/>
</dbReference>
<dbReference type="PANTHER" id="PTHR31978:SF1">
    <property type="entry name" value="INTRAFLAGELLAR TRANSPORT PROTEIN 20 HOMOLOG"/>
    <property type="match status" value="1"/>
</dbReference>
<evidence type="ECO:0000256" key="3">
    <source>
        <dbReference type="ARBA" id="ARBA00023273"/>
    </source>
</evidence>
<accession>A0ABM4BUX7</accession>
<evidence type="ECO:0000313" key="5">
    <source>
        <dbReference type="RefSeq" id="XP_065652996.1"/>
    </source>
</evidence>
<keyword evidence="3" id="KW-0966">Cell projection</keyword>
<dbReference type="Proteomes" id="UP001652625">
    <property type="component" value="Chromosome 05"/>
</dbReference>
<comment type="subcellular location">
    <subcellularLocation>
        <location evidence="1">Cell projection</location>
        <location evidence="1">Cilium</location>
    </subcellularLocation>
</comment>